<dbReference type="AlphaFoldDB" id="X6LQE8"/>
<proteinExistence type="predicted"/>
<organism evidence="1 2">
    <name type="scientific">Reticulomyxa filosa</name>
    <dbReference type="NCBI Taxonomy" id="46433"/>
    <lineage>
        <taxon>Eukaryota</taxon>
        <taxon>Sar</taxon>
        <taxon>Rhizaria</taxon>
        <taxon>Retaria</taxon>
        <taxon>Foraminifera</taxon>
        <taxon>Monothalamids</taxon>
        <taxon>Reticulomyxidae</taxon>
        <taxon>Reticulomyxa</taxon>
    </lineage>
</organism>
<name>X6LQE8_RETFI</name>
<dbReference type="InterPro" id="IPR036649">
    <property type="entry name" value="Pyrophosphatase_sf"/>
</dbReference>
<dbReference type="GO" id="GO:0004427">
    <property type="term" value="F:inorganic diphosphate phosphatase activity"/>
    <property type="evidence" value="ECO:0007669"/>
    <property type="project" value="InterPro"/>
</dbReference>
<gene>
    <name evidence="1" type="ORF">RFI_33553</name>
</gene>
<dbReference type="Gene3D" id="3.90.80.10">
    <property type="entry name" value="Inorganic pyrophosphatase"/>
    <property type="match status" value="1"/>
</dbReference>
<protein>
    <submittedName>
        <fullName evidence="1">Acidocalcisomal pyrophosphatase</fullName>
    </submittedName>
</protein>
<feature type="non-terminal residue" evidence="1">
    <location>
        <position position="111"/>
    </location>
</feature>
<dbReference type="EMBL" id="ASPP01031650">
    <property type="protein sequence ID" value="ETO03849.1"/>
    <property type="molecule type" value="Genomic_DNA"/>
</dbReference>
<dbReference type="GO" id="GO:0000287">
    <property type="term" value="F:magnesium ion binding"/>
    <property type="evidence" value="ECO:0007669"/>
    <property type="project" value="InterPro"/>
</dbReference>
<reference evidence="1 2" key="1">
    <citation type="journal article" date="2013" name="Curr. Biol.">
        <title>The Genome of the Foraminiferan Reticulomyxa filosa.</title>
        <authorList>
            <person name="Glockner G."/>
            <person name="Hulsmann N."/>
            <person name="Schleicher M."/>
            <person name="Noegel A.A."/>
            <person name="Eichinger L."/>
            <person name="Gallinger C."/>
            <person name="Pawlowski J."/>
            <person name="Sierra R."/>
            <person name="Euteneuer U."/>
            <person name="Pillet L."/>
            <person name="Moustafa A."/>
            <person name="Platzer M."/>
            <person name="Groth M."/>
            <person name="Szafranski K."/>
            <person name="Schliwa M."/>
        </authorList>
    </citation>
    <scope>NUCLEOTIDE SEQUENCE [LARGE SCALE GENOMIC DNA]</scope>
</reference>
<keyword evidence="2" id="KW-1185">Reference proteome</keyword>
<dbReference type="GO" id="GO:0006796">
    <property type="term" value="P:phosphate-containing compound metabolic process"/>
    <property type="evidence" value="ECO:0007669"/>
    <property type="project" value="InterPro"/>
</dbReference>
<comment type="caution">
    <text evidence="1">The sequence shown here is derived from an EMBL/GenBank/DDBJ whole genome shotgun (WGS) entry which is preliminary data.</text>
</comment>
<evidence type="ECO:0000313" key="1">
    <source>
        <dbReference type="EMBL" id="ETO03849.1"/>
    </source>
</evidence>
<accession>X6LQE8</accession>
<dbReference type="GO" id="GO:0005737">
    <property type="term" value="C:cytoplasm"/>
    <property type="evidence" value="ECO:0007669"/>
    <property type="project" value="InterPro"/>
</dbReference>
<evidence type="ECO:0000313" key="2">
    <source>
        <dbReference type="Proteomes" id="UP000023152"/>
    </source>
</evidence>
<sequence>MKELITELGEKQETSDEKGSQVRIPFNSFLLWWSNVHKGGKRGERYRKMFKFKQAKLNLMSDFDVDNIIATPVGAKGTPEFRVVFKYQQKNGKIKQISPWHDIPLRHGQTH</sequence>
<dbReference type="Proteomes" id="UP000023152">
    <property type="component" value="Unassembled WGS sequence"/>
</dbReference>